<name>A0A9D1HMY9_9FIRM</name>
<organism evidence="1 2">
    <name type="scientific">Candidatus Fimiplasma intestinipullorum</name>
    <dbReference type="NCBI Taxonomy" id="2840825"/>
    <lineage>
        <taxon>Bacteria</taxon>
        <taxon>Bacillati</taxon>
        <taxon>Bacillota</taxon>
        <taxon>Clostridia</taxon>
        <taxon>Eubacteriales</taxon>
        <taxon>Candidatus Fimiplasma</taxon>
    </lineage>
</organism>
<reference evidence="1" key="1">
    <citation type="submission" date="2020-10" db="EMBL/GenBank/DDBJ databases">
        <authorList>
            <person name="Gilroy R."/>
        </authorList>
    </citation>
    <scope>NUCLEOTIDE SEQUENCE</scope>
    <source>
        <strain evidence="1">CHK195-11698</strain>
    </source>
</reference>
<gene>
    <name evidence="1" type="ORF">IAD15_06080</name>
</gene>
<reference evidence="1" key="2">
    <citation type="journal article" date="2021" name="PeerJ">
        <title>Extensive microbial diversity within the chicken gut microbiome revealed by metagenomics and culture.</title>
        <authorList>
            <person name="Gilroy R."/>
            <person name="Ravi A."/>
            <person name="Getino M."/>
            <person name="Pursley I."/>
            <person name="Horton D.L."/>
            <person name="Alikhan N.F."/>
            <person name="Baker D."/>
            <person name="Gharbi K."/>
            <person name="Hall N."/>
            <person name="Watson M."/>
            <person name="Adriaenssens E.M."/>
            <person name="Foster-Nyarko E."/>
            <person name="Jarju S."/>
            <person name="Secka A."/>
            <person name="Antonio M."/>
            <person name="Oren A."/>
            <person name="Chaudhuri R.R."/>
            <person name="La Ragione R."/>
            <person name="Hildebrand F."/>
            <person name="Pallen M.J."/>
        </authorList>
    </citation>
    <scope>NUCLEOTIDE SEQUENCE</scope>
    <source>
        <strain evidence="1">CHK195-11698</strain>
    </source>
</reference>
<dbReference type="InterPro" id="IPR056298">
    <property type="entry name" value="AlkZ-rel"/>
</dbReference>
<dbReference type="AlphaFoldDB" id="A0A9D1HMY9"/>
<dbReference type="EMBL" id="DVMJ01000052">
    <property type="protein sequence ID" value="HIU13622.1"/>
    <property type="molecule type" value="Genomic_DNA"/>
</dbReference>
<proteinExistence type="predicted"/>
<comment type="caution">
    <text evidence="1">The sequence shown here is derived from an EMBL/GenBank/DDBJ whole genome shotgun (WGS) entry which is preliminary data.</text>
</comment>
<dbReference type="Proteomes" id="UP000824175">
    <property type="component" value="Unassembled WGS sequence"/>
</dbReference>
<sequence length="216" mass="24746">MIQTEDELLKAITAYGFLPFFQNDIPGFSVEEMTDPSVWFMEGVPGPWEWKGPLAASQQVVYGKFFHRKSGFISRAWFADWLNVRRDGYDLDARFDDHLASYRDLEIGQLILDREYLLSTTLKRLVASPKGLDTVLTRLQMETYVIIADFVYAYNRAGEPYGWGTALYSSPEVHLGRDFVEKAYQSTVASSRERILDHLAGMLPQATKQQLSQWIG</sequence>
<evidence type="ECO:0000313" key="2">
    <source>
        <dbReference type="Proteomes" id="UP000824175"/>
    </source>
</evidence>
<dbReference type="Pfam" id="PF24741">
    <property type="entry name" value="AlkZ-rel"/>
    <property type="match status" value="1"/>
</dbReference>
<accession>A0A9D1HMY9</accession>
<evidence type="ECO:0000313" key="1">
    <source>
        <dbReference type="EMBL" id="HIU13622.1"/>
    </source>
</evidence>
<protein>
    <submittedName>
        <fullName evidence="1">Uncharacterized protein</fullName>
    </submittedName>
</protein>